<accession>A0A5S4YST4</accession>
<dbReference type="AlphaFoldDB" id="A0A5S4YST4"/>
<comment type="caution">
    <text evidence="1">The sequence shown here is derived from an EMBL/GenBank/DDBJ whole genome shotgun (WGS) entry which is preliminary data.</text>
</comment>
<reference evidence="1 2" key="1">
    <citation type="submission" date="2019-08" db="EMBL/GenBank/DDBJ databases">
        <title>Bradyrhizobium hipponensis sp. nov., a rhizobium isolated from a Lupinus angustifolius root nodule in Tunisia.</title>
        <authorList>
            <person name="Off K."/>
            <person name="Rejili M."/>
            <person name="Mars M."/>
            <person name="Brachmann A."/>
            <person name="Marin M."/>
        </authorList>
    </citation>
    <scope>NUCLEOTIDE SEQUENCE [LARGE SCALE GENOMIC DNA]</scope>
    <source>
        <strain evidence="2">aSej3</strain>
    </source>
</reference>
<evidence type="ECO:0000313" key="1">
    <source>
        <dbReference type="EMBL" id="TYO66992.1"/>
    </source>
</evidence>
<organism evidence="1 2">
    <name type="scientific">Bradyrhizobium hipponense</name>
    <dbReference type="NCBI Taxonomy" id="2605638"/>
    <lineage>
        <taxon>Bacteria</taxon>
        <taxon>Pseudomonadati</taxon>
        <taxon>Pseudomonadota</taxon>
        <taxon>Alphaproteobacteria</taxon>
        <taxon>Hyphomicrobiales</taxon>
        <taxon>Nitrobacteraceae</taxon>
        <taxon>Bradyrhizobium</taxon>
    </lineage>
</organism>
<keyword evidence="2" id="KW-1185">Reference proteome</keyword>
<protein>
    <submittedName>
        <fullName evidence="1">Uncharacterized protein</fullName>
    </submittedName>
</protein>
<dbReference type="RefSeq" id="WP_148738732.1">
    <property type="nucleotide sequence ID" value="NZ_VSTH01000022.1"/>
</dbReference>
<dbReference type="EMBL" id="VSTH01000022">
    <property type="protein sequence ID" value="TYO66992.1"/>
    <property type="molecule type" value="Genomic_DNA"/>
</dbReference>
<sequence>MADFSDPQVLGAILGGGLAGAVLNQIANEGLRWLRKPTLRIRFSADAEGCIADTPTADSQTGKINGQQRYLRLRVENIGRTAAQRVSVCMTHVDYRSPSGPQERFAREVIELKFAMGSGTVKDIGARSHRFVDVFGVADAGGIHCVLGVEMMPLALATVLIGPGDYSLKVIATADNADSVEARISWRWSGTVDDLEITNLQVIG</sequence>
<dbReference type="Proteomes" id="UP000324797">
    <property type="component" value="Unassembled WGS sequence"/>
</dbReference>
<proteinExistence type="predicted"/>
<name>A0A5S4YST4_9BRAD</name>
<gene>
    <name evidence="1" type="ORF">FXV83_08465</name>
</gene>
<evidence type="ECO:0000313" key="2">
    <source>
        <dbReference type="Proteomes" id="UP000324797"/>
    </source>
</evidence>